<dbReference type="InterPro" id="IPR005805">
    <property type="entry name" value="Rieske_Fe-S_prot_C"/>
</dbReference>
<keyword evidence="2" id="KW-0479">Metal-binding</keyword>
<dbReference type="Proteomes" id="UP000528457">
    <property type="component" value="Unassembled WGS sequence"/>
</dbReference>
<reference evidence="8 9" key="1">
    <citation type="submission" date="2020-08" db="EMBL/GenBank/DDBJ databases">
        <title>Genomic Encyclopedia of Type Strains, Phase IV (KMG-IV): sequencing the most valuable type-strain genomes for metagenomic binning, comparative biology and taxonomic classification.</title>
        <authorList>
            <person name="Goeker M."/>
        </authorList>
    </citation>
    <scope>NUCLEOTIDE SEQUENCE [LARGE SCALE GENOMIC DNA]</scope>
    <source>
        <strain evidence="8 9">DSM 22368</strain>
    </source>
</reference>
<dbReference type="Gene3D" id="2.102.10.10">
    <property type="entry name" value="Rieske [2Fe-2S] iron-sulphur domain"/>
    <property type="match status" value="1"/>
</dbReference>
<dbReference type="GO" id="GO:0051537">
    <property type="term" value="F:2 iron, 2 sulfur cluster binding"/>
    <property type="evidence" value="ECO:0007669"/>
    <property type="project" value="UniProtKB-KW"/>
</dbReference>
<dbReference type="Pfam" id="PF00355">
    <property type="entry name" value="Rieske"/>
    <property type="match status" value="1"/>
</dbReference>
<dbReference type="GO" id="GO:0046872">
    <property type="term" value="F:metal ion binding"/>
    <property type="evidence" value="ECO:0007669"/>
    <property type="project" value="UniProtKB-KW"/>
</dbReference>
<organism evidence="8 9">
    <name type="scientific">Pseudoteredinibacter isoporae</name>
    <dbReference type="NCBI Taxonomy" id="570281"/>
    <lineage>
        <taxon>Bacteria</taxon>
        <taxon>Pseudomonadati</taxon>
        <taxon>Pseudomonadota</taxon>
        <taxon>Gammaproteobacteria</taxon>
        <taxon>Cellvibrionales</taxon>
        <taxon>Cellvibrionaceae</taxon>
        <taxon>Pseudoteredinibacter</taxon>
    </lineage>
</organism>
<keyword evidence="9" id="KW-1185">Reference proteome</keyword>
<evidence type="ECO:0000313" key="8">
    <source>
        <dbReference type="EMBL" id="MBB6520503.1"/>
    </source>
</evidence>
<protein>
    <submittedName>
        <fullName evidence="8">Rieske Fe-S protein</fullName>
    </submittedName>
</protein>
<evidence type="ECO:0000256" key="6">
    <source>
        <dbReference type="ARBA" id="ARBA00034078"/>
    </source>
</evidence>
<keyword evidence="1" id="KW-0001">2Fe-2S</keyword>
<dbReference type="PRINTS" id="PR00162">
    <property type="entry name" value="RIESKE"/>
</dbReference>
<evidence type="ECO:0000256" key="2">
    <source>
        <dbReference type="ARBA" id="ARBA00022723"/>
    </source>
</evidence>
<dbReference type="InterPro" id="IPR014349">
    <property type="entry name" value="Rieske_Fe-S_prot"/>
</dbReference>
<dbReference type="EMBL" id="JACHHT010000001">
    <property type="protein sequence ID" value="MBB6520503.1"/>
    <property type="molecule type" value="Genomic_DNA"/>
</dbReference>
<evidence type="ECO:0000256" key="1">
    <source>
        <dbReference type="ARBA" id="ARBA00022714"/>
    </source>
</evidence>
<dbReference type="PROSITE" id="PS51296">
    <property type="entry name" value="RIESKE"/>
    <property type="match status" value="1"/>
</dbReference>
<proteinExistence type="predicted"/>
<name>A0A7X0MUP5_9GAMM</name>
<comment type="caution">
    <text evidence="8">The sequence shown here is derived from an EMBL/GenBank/DDBJ whole genome shotgun (WGS) entry which is preliminary data.</text>
</comment>
<evidence type="ECO:0000256" key="3">
    <source>
        <dbReference type="ARBA" id="ARBA00023004"/>
    </source>
</evidence>
<gene>
    <name evidence="8" type="ORF">HNR48_000781</name>
</gene>
<evidence type="ECO:0000256" key="5">
    <source>
        <dbReference type="ARBA" id="ARBA00023157"/>
    </source>
</evidence>
<dbReference type="PANTHER" id="PTHR10134">
    <property type="entry name" value="CYTOCHROME B-C1 COMPLEX SUBUNIT RIESKE, MITOCHONDRIAL"/>
    <property type="match status" value="1"/>
</dbReference>
<feature type="domain" description="Rieske" evidence="7">
    <location>
        <begin position="38"/>
        <end position="131"/>
    </location>
</feature>
<evidence type="ECO:0000259" key="7">
    <source>
        <dbReference type="PROSITE" id="PS51296"/>
    </source>
</evidence>
<dbReference type="InterPro" id="IPR017941">
    <property type="entry name" value="Rieske_2Fe-2S"/>
</dbReference>
<dbReference type="InParanoid" id="A0A7X0MUP5"/>
<keyword evidence="3" id="KW-0408">Iron</keyword>
<dbReference type="SUPFAM" id="SSF50022">
    <property type="entry name" value="ISP domain"/>
    <property type="match status" value="1"/>
</dbReference>
<dbReference type="CDD" id="cd03467">
    <property type="entry name" value="Rieske"/>
    <property type="match status" value="1"/>
</dbReference>
<keyword evidence="5" id="KW-1015">Disulfide bond</keyword>
<dbReference type="PROSITE" id="PS51257">
    <property type="entry name" value="PROKAR_LIPOPROTEIN"/>
    <property type="match status" value="1"/>
</dbReference>
<dbReference type="AlphaFoldDB" id="A0A7X0MUP5"/>
<sequence>MKRRDFIKSSSVVGSSGLLFACGGRTIKPLAVPQQGSALSIPKSAIKNGQLLIAHPDERYPISIAQLDDGSYTACLMQCTHQKCETAPDDAGYICPCHGARYDKRGQVTKGPAEKNLKRFDVQDLGKELTLELN</sequence>
<accession>A0A7X0MUP5</accession>
<keyword evidence="4" id="KW-0411">Iron-sulfur</keyword>
<dbReference type="RefSeq" id="WP_166851026.1">
    <property type="nucleotide sequence ID" value="NZ_JAAONY010000001.1"/>
</dbReference>
<dbReference type="InterPro" id="IPR036922">
    <property type="entry name" value="Rieske_2Fe-2S_sf"/>
</dbReference>
<comment type="cofactor">
    <cofactor evidence="6">
        <name>[2Fe-2S] cluster</name>
        <dbReference type="ChEBI" id="CHEBI:190135"/>
    </cofactor>
</comment>
<dbReference type="GO" id="GO:0016020">
    <property type="term" value="C:membrane"/>
    <property type="evidence" value="ECO:0007669"/>
    <property type="project" value="InterPro"/>
</dbReference>
<evidence type="ECO:0000256" key="4">
    <source>
        <dbReference type="ARBA" id="ARBA00023014"/>
    </source>
</evidence>
<evidence type="ECO:0000313" key="9">
    <source>
        <dbReference type="Proteomes" id="UP000528457"/>
    </source>
</evidence>